<dbReference type="InterPro" id="IPR022357">
    <property type="entry name" value="MIP_CS"/>
</dbReference>
<organism evidence="2 3">
    <name type="scientific">Thioflavicoccus mobilis 8321</name>
    <dbReference type="NCBI Taxonomy" id="765912"/>
    <lineage>
        <taxon>Bacteria</taxon>
        <taxon>Pseudomonadati</taxon>
        <taxon>Pseudomonadota</taxon>
        <taxon>Gammaproteobacteria</taxon>
        <taxon>Chromatiales</taxon>
        <taxon>Chromatiaceae</taxon>
        <taxon>Thioflavicoccus</taxon>
    </lineage>
</organism>
<gene>
    <name evidence="2" type="ORF">Thimo_1439</name>
</gene>
<dbReference type="InterPro" id="IPR002213">
    <property type="entry name" value="UDP_glucos_trans"/>
</dbReference>
<dbReference type="PROSITE" id="PS00221">
    <property type="entry name" value="MIP"/>
    <property type="match status" value="1"/>
</dbReference>
<dbReference type="AlphaFoldDB" id="L0GY45"/>
<feature type="domain" description="Erythromycin biosynthesis protein CIII-like C-terminal" evidence="1">
    <location>
        <begin position="262"/>
        <end position="366"/>
    </location>
</feature>
<accession>L0GY45</accession>
<dbReference type="PANTHER" id="PTHR21015">
    <property type="entry name" value="UDP-N-ACETYLGLUCOSAMINE--N-ACETYLMURAMYL-(PENTAPEPTIDE) PYROPHOSPHORYL-UNDECAPRENOL N-ACETYLGLUCOSAMINE TRANSFERASE 1"/>
    <property type="match status" value="1"/>
</dbReference>
<name>L0GY45_9GAMM</name>
<reference evidence="2 3" key="1">
    <citation type="submission" date="2011-09" db="EMBL/GenBank/DDBJ databases">
        <title>Complete sequence of chromosome of Thioflavicoccus mobilis 8321.</title>
        <authorList>
            <consortium name="US DOE Joint Genome Institute"/>
            <person name="Lucas S."/>
            <person name="Han J."/>
            <person name="Lapidus A."/>
            <person name="Cheng J.-F."/>
            <person name="Goodwin L."/>
            <person name="Pitluck S."/>
            <person name="Peters L."/>
            <person name="Ovchinnikova G."/>
            <person name="Lu M."/>
            <person name="Detter J.C."/>
            <person name="Han C."/>
            <person name="Tapia R."/>
            <person name="Land M."/>
            <person name="Hauser L."/>
            <person name="Kyrpides N."/>
            <person name="Ivanova N."/>
            <person name="Pagani I."/>
            <person name="Vogl K."/>
            <person name="Liu Z."/>
            <person name="Imhoff J."/>
            <person name="Thiel V."/>
            <person name="Frigaard N.-U."/>
            <person name="Bryant D."/>
            <person name="Woyke T."/>
        </authorList>
    </citation>
    <scope>NUCLEOTIDE SEQUENCE [LARGE SCALE GENOMIC DNA]</scope>
    <source>
        <strain evidence="2 3">8321</strain>
    </source>
</reference>
<dbReference type="GO" id="GO:0016758">
    <property type="term" value="F:hexosyltransferase activity"/>
    <property type="evidence" value="ECO:0007669"/>
    <property type="project" value="UniProtKB-ARBA"/>
</dbReference>
<dbReference type="InterPro" id="IPR010610">
    <property type="entry name" value="EryCIII-like_C"/>
</dbReference>
<dbReference type="GO" id="GO:0008194">
    <property type="term" value="F:UDP-glycosyltransferase activity"/>
    <property type="evidence" value="ECO:0007669"/>
    <property type="project" value="InterPro"/>
</dbReference>
<dbReference type="STRING" id="765912.Thimo_1439"/>
<dbReference type="KEGG" id="tmb:Thimo_1439"/>
<dbReference type="Proteomes" id="UP000010816">
    <property type="component" value="Chromosome"/>
</dbReference>
<dbReference type="HOGENOM" id="CLU_000537_7_2_6"/>
<dbReference type="EMBL" id="CP003051">
    <property type="protein sequence ID" value="AGA90229.1"/>
    <property type="molecule type" value="Genomic_DNA"/>
</dbReference>
<dbReference type="eggNOG" id="COG1819">
    <property type="taxonomic scope" value="Bacteria"/>
</dbReference>
<evidence type="ECO:0000313" key="2">
    <source>
        <dbReference type="EMBL" id="AGA90229.1"/>
    </source>
</evidence>
<dbReference type="Pfam" id="PF06722">
    <property type="entry name" value="EryCIII-like_C"/>
    <property type="match status" value="1"/>
</dbReference>
<dbReference type="OrthoDB" id="9805366at2"/>
<keyword evidence="2" id="KW-0808">Transferase</keyword>
<dbReference type="Gene3D" id="3.40.50.2000">
    <property type="entry name" value="Glycogen Phosphorylase B"/>
    <property type="match status" value="2"/>
</dbReference>
<proteinExistence type="predicted"/>
<dbReference type="SUPFAM" id="SSF53756">
    <property type="entry name" value="UDP-Glycosyltransferase/glycogen phosphorylase"/>
    <property type="match status" value="1"/>
</dbReference>
<protein>
    <submittedName>
        <fullName evidence="2">Glycosyltransferase, MGT family</fullName>
    </submittedName>
</protein>
<sequence length="389" mass="42230">MARFLFVVPPFVGHINPTISVGDTLAARGHAVAWVGTADPLARLLPREAQRFLLDRADEDQLFPGLRSRFQSVRGFQNLKLMWDEVFIPMARLMLPGVLAAAERYRPDVLVSDQQTIAGALAARRLGLRWATSATTPADRVRALEAFPKVLAWTEERLADLQREVGLDPVSVPEDSPSLVLSFTTEALAGVDARTDRQYRYVGPALGRRPDETAFPWDKLRSVPKVLVSLGTLNAERGGPFFERIKQALADLPIQVILVAPESFGPFPENFIVQPWVPQLKLLPAVDLLLSHAGSNTVCEALALALPVVVVPITDGQPVVAQQVADSGCGLRLSFKRSNSGAIRTAVERALTEPGFRAAAARIRESFEVAGGAPRAADLLESLAADQVC</sequence>
<evidence type="ECO:0000313" key="3">
    <source>
        <dbReference type="Proteomes" id="UP000010816"/>
    </source>
</evidence>
<dbReference type="RefSeq" id="WP_015280371.1">
    <property type="nucleotide sequence ID" value="NC_019940.1"/>
</dbReference>
<evidence type="ECO:0000259" key="1">
    <source>
        <dbReference type="Pfam" id="PF06722"/>
    </source>
</evidence>
<keyword evidence="3" id="KW-1185">Reference proteome</keyword>
<dbReference type="PATRIC" id="fig|765912.4.peg.1407"/>
<dbReference type="PANTHER" id="PTHR21015:SF22">
    <property type="entry name" value="GLYCOSYLTRANSFERASE"/>
    <property type="match status" value="1"/>
</dbReference>
<dbReference type="CDD" id="cd03784">
    <property type="entry name" value="GT1_Gtf-like"/>
    <property type="match status" value="1"/>
</dbReference>